<evidence type="ECO:0000256" key="1">
    <source>
        <dbReference type="SAM" id="MobiDB-lite"/>
    </source>
</evidence>
<evidence type="ECO:0000313" key="2">
    <source>
        <dbReference type="EMBL" id="QHS86728.1"/>
    </source>
</evidence>
<dbReference type="AlphaFoldDB" id="A0A6C0B5D5"/>
<name>A0A6C0B5D5_9ZZZZ</name>
<protein>
    <submittedName>
        <fullName evidence="2">Uncharacterized protein</fullName>
    </submittedName>
</protein>
<feature type="region of interest" description="Disordered" evidence="1">
    <location>
        <begin position="114"/>
        <end position="135"/>
    </location>
</feature>
<reference evidence="2" key="1">
    <citation type="journal article" date="2020" name="Nature">
        <title>Giant virus diversity and host interactions through global metagenomics.</title>
        <authorList>
            <person name="Schulz F."/>
            <person name="Roux S."/>
            <person name="Paez-Espino D."/>
            <person name="Jungbluth S."/>
            <person name="Walsh D.A."/>
            <person name="Denef V.J."/>
            <person name="McMahon K.D."/>
            <person name="Konstantinidis K.T."/>
            <person name="Eloe-Fadrosh E.A."/>
            <person name="Kyrpides N.C."/>
            <person name="Woyke T."/>
        </authorList>
    </citation>
    <scope>NUCLEOTIDE SEQUENCE</scope>
    <source>
        <strain evidence="2">GVMAG-M-3300009422-16</strain>
    </source>
</reference>
<dbReference type="EMBL" id="MN739061">
    <property type="protein sequence ID" value="QHS86728.1"/>
    <property type="molecule type" value="Genomic_DNA"/>
</dbReference>
<dbReference type="GO" id="GO:0003677">
    <property type="term" value="F:DNA binding"/>
    <property type="evidence" value="ECO:0007669"/>
    <property type="project" value="InterPro"/>
</dbReference>
<dbReference type="GO" id="GO:0051276">
    <property type="term" value="P:chromosome organization"/>
    <property type="evidence" value="ECO:0007669"/>
    <property type="project" value="InterPro"/>
</dbReference>
<sequence length="320" mass="35597">MYSKIVNPNTGRKVSTKSKLGQNILRKYINSLYYINKGGGLTKGNLMKNKHGRIVSKKKHALGKKALKHLHNAASEFMKGLKSQKGGMRTEEEEEASALLQLQSVAATTGGVMADKGGMRANSSPTSVTELPLKTRPPPLWTSHVSVASPEEWYPPFVEAQMSATNIDSRDQAARGGWNGTPLSVRGTSGFHPTTRLYGSSSKWVHLDNGGGDVYWYNTGTGASQQEVPPGQDPDVPVTLATGVVRSTPEEIALLRFVNWEDHRMNRERNSLSGRHRDCFSTEHDRECLKKFLSLLPRYNFADYPWPEEDEASERRDGRR</sequence>
<dbReference type="InterPro" id="IPR043928">
    <property type="entry name" value="DNVP"/>
</dbReference>
<proteinExistence type="predicted"/>
<dbReference type="Pfam" id="PF19060">
    <property type="entry name" value="DVNP"/>
    <property type="match status" value="1"/>
</dbReference>
<organism evidence="2">
    <name type="scientific">viral metagenome</name>
    <dbReference type="NCBI Taxonomy" id="1070528"/>
    <lineage>
        <taxon>unclassified sequences</taxon>
        <taxon>metagenomes</taxon>
        <taxon>organismal metagenomes</taxon>
    </lineage>
</organism>
<accession>A0A6C0B5D5</accession>